<organism evidence="1">
    <name type="scientific">bioreactor metagenome</name>
    <dbReference type="NCBI Taxonomy" id="1076179"/>
    <lineage>
        <taxon>unclassified sequences</taxon>
        <taxon>metagenomes</taxon>
        <taxon>ecological metagenomes</taxon>
    </lineage>
</organism>
<sequence length="58" mass="6782">MESYQANNSFDYQSAAKATYAKYKALPEADRIFLKDKVTLYVPTLDLLALQDFFNLYY</sequence>
<dbReference type="AlphaFoldDB" id="A0A645H3U6"/>
<proteinExistence type="predicted"/>
<gene>
    <name evidence="1" type="ORF">SDC9_180149</name>
</gene>
<reference evidence="1" key="1">
    <citation type="submission" date="2019-08" db="EMBL/GenBank/DDBJ databases">
        <authorList>
            <person name="Kucharzyk K."/>
            <person name="Murdoch R.W."/>
            <person name="Higgins S."/>
            <person name="Loffler F."/>
        </authorList>
    </citation>
    <scope>NUCLEOTIDE SEQUENCE</scope>
</reference>
<dbReference type="EMBL" id="VSSQ01084802">
    <property type="protein sequence ID" value="MPN32669.1"/>
    <property type="molecule type" value="Genomic_DNA"/>
</dbReference>
<protein>
    <submittedName>
        <fullName evidence="1">Uncharacterized protein</fullName>
    </submittedName>
</protein>
<name>A0A645H3U6_9ZZZZ</name>
<accession>A0A645H3U6</accession>
<evidence type="ECO:0000313" key="1">
    <source>
        <dbReference type="EMBL" id="MPN32669.1"/>
    </source>
</evidence>
<comment type="caution">
    <text evidence="1">The sequence shown here is derived from an EMBL/GenBank/DDBJ whole genome shotgun (WGS) entry which is preliminary data.</text>
</comment>